<feature type="region of interest" description="Disordered" evidence="1">
    <location>
        <begin position="1"/>
        <end position="22"/>
    </location>
</feature>
<feature type="compositionally biased region" description="Low complexity" evidence="1">
    <location>
        <begin position="177"/>
        <end position="191"/>
    </location>
</feature>
<sequence>MDNSRVNKWTPHGGCSTSSGRGIRFATNAGQQIPLIRGGPTVKVNSHFNPQEQNRQVRSILYNHKSSERSAASFVRNSSVANCNGRLYRAVLLPRTNFSNQGNSDVPLLLPQQSSASIPRNLRKVSVPKNSICIRGTAGRPVAVKVATSLPPVILNSTNAADSPSTVRASSHSQVGNLSNSSLSSTPTKSPVRYGCLTSDGEHVICHNCGCCIHLPNGTFSKFAMHLEKNCLDNRNAENYEAPPSVAPKFNPTAQSRAPVATVAPPPPQGNCSDQSGAAPPKKLAKASESTARQVDWTRYGVHSDFNGLIVCKLCGEDSFPFICIDGFRKHLEVFHSSEIQ</sequence>
<dbReference type="EMBL" id="KL363306">
    <property type="protein sequence ID" value="KFD48034.1"/>
    <property type="molecule type" value="Genomic_DNA"/>
</dbReference>
<evidence type="ECO:0000256" key="1">
    <source>
        <dbReference type="SAM" id="MobiDB-lite"/>
    </source>
</evidence>
<evidence type="ECO:0000313" key="3">
    <source>
        <dbReference type="EMBL" id="KFD68820.1"/>
    </source>
</evidence>
<proteinExistence type="predicted"/>
<dbReference type="AlphaFoldDB" id="A0A085LST8"/>
<evidence type="ECO:0000313" key="2">
    <source>
        <dbReference type="EMBL" id="KFD48034.1"/>
    </source>
</evidence>
<gene>
    <name evidence="2" type="ORF">M513_11116</name>
    <name evidence="3" type="ORF">M514_11116</name>
</gene>
<dbReference type="Proteomes" id="UP000030758">
    <property type="component" value="Unassembled WGS sequence"/>
</dbReference>
<reference evidence="2 4" key="1">
    <citation type="journal article" date="2014" name="Nat. Genet.">
        <title>Genome and transcriptome of the porcine whipworm Trichuris suis.</title>
        <authorList>
            <person name="Jex A.R."/>
            <person name="Nejsum P."/>
            <person name="Schwarz E.M."/>
            <person name="Hu L."/>
            <person name="Young N.D."/>
            <person name="Hall R.S."/>
            <person name="Korhonen P.K."/>
            <person name="Liao S."/>
            <person name="Thamsborg S."/>
            <person name="Xia J."/>
            <person name="Xu P."/>
            <person name="Wang S."/>
            <person name="Scheerlinck J.P."/>
            <person name="Hofmann A."/>
            <person name="Sternberg P.W."/>
            <person name="Wang J."/>
            <person name="Gasser R.B."/>
        </authorList>
    </citation>
    <scope>NUCLEOTIDE SEQUENCE [LARGE SCALE GENOMIC DNA]</scope>
    <source>
        <strain evidence="3">DCEP-RM93F</strain>
        <strain evidence="2">DCEP-RM93M</strain>
    </source>
</reference>
<keyword evidence="4" id="KW-1185">Reference proteome</keyword>
<name>A0A085LST8_9BILA</name>
<feature type="region of interest" description="Disordered" evidence="1">
    <location>
        <begin position="242"/>
        <end position="287"/>
    </location>
</feature>
<feature type="region of interest" description="Disordered" evidence="1">
    <location>
        <begin position="157"/>
        <end position="191"/>
    </location>
</feature>
<dbReference type="EMBL" id="KL367501">
    <property type="protein sequence ID" value="KFD68820.1"/>
    <property type="molecule type" value="Genomic_DNA"/>
</dbReference>
<dbReference type="Proteomes" id="UP000030764">
    <property type="component" value="Unassembled WGS sequence"/>
</dbReference>
<feature type="compositionally biased region" description="Polar residues" evidence="1">
    <location>
        <begin position="157"/>
        <end position="176"/>
    </location>
</feature>
<protein>
    <submittedName>
        <fullName evidence="2">Uncharacterized protein</fullName>
    </submittedName>
</protein>
<organism evidence="2 4">
    <name type="scientific">Trichuris suis</name>
    <name type="common">pig whipworm</name>
    <dbReference type="NCBI Taxonomy" id="68888"/>
    <lineage>
        <taxon>Eukaryota</taxon>
        <taxon>Metazoa</taxon>
        <taxon>Ecdysozoa</taxon>
        <taxon>Nematoda</taxon>
        <taxon>Enoplea</taxon>
        <taxon>Dorylaimia</taxon>
        <taxon>Trichinellida</taxon>
        <taxon>Trichuridae</taxon>
        <taxon>Trichuris</taxon>
    </lineage>
</organism>
<evidence type="ECO:0000313" key="4">
    <source>
        <dbReference type="Proteomes" id="UP000030764"/>
    </source>
</evidence>
<accession>A0A085LST8</accession>